<dbReference type="EMBL" id="WNDP01000003">
    <property type="protein sequence ID" value="KAF1028171.1"/>
    <property type="molecule type" value="Genomic_DNA"/>
</dbReference>
<gene>
    <name evidence="1" type="ORF">GAK29_00267</name>
</gene>
<evidence type="ECO:0000313" key="2">
    <source>
        <dbReference type="Proteomes" id="UP000490535"/>
    </source>
</evidence>
<comment type="caution">
    <text evidence="1">The sequence shown here is derived from an EMBL/GenBank/DDBJ whole genome shotgun (WGS) entry which is preliminary data.</text>
</comment>
<organism evidence="1 2">
    <name type="scientific">Acinetobacter bereziniae</name>
    <name type="common">Acinetobacter genomosp. 10</name>
    <dbReference type="NCBI Taxonomy" id="106648"/>
    <lineage>
        <taxon>Bacteria</taxon>
        <taxon>Pseudomonadati</taxon>
        <taxon>Pseudomonadota</taxon>
        <taxon>Gammaproteobacteria</taxon>
        <taxon>Moraxellales</taxon>
        <taxon>Moraxellaceae</taxon>
        <taxon>Acinetobacter</taxon>
    </lineage>
</organism>
<protein>
    <submittedName>
        <fullName evidence="1">Uncharacterized protein</fullName>
    </submittedName>
</protein>
<dbReference type="Proteomes" id="UP000490535">
    <property type="component" value="Unassembled WGS sequence"/>
</dbReference>
<accession>A0A833PF95</accession>
<sequence>MADIRDLVQITQNTYQRLTDPTGSKDLKISGNLDFVGYAKDERSDHGGIAYYDKAKKEVVIGNRGSATARDWLVTDPQIVVGVRETLADIAAKRFADKVINDLDRKNQKIETIRVWAIA</sequence>
<proteinExistence type="predicted"/>
<dbReference type="AlphaFoldDB" id="A0A833PF95"/>
<evidence type="ECO:0000313" key="1">
    <source>
        <dbReference type="EMBL" id="KAF1028171.1"/>
    </source>
</evidence>
<name>A0A833PF95_ACIBZ</name>
<reference evidence="2" key="1">
    <citation type="journal article" date="2020" name="MBio">
        <title>Horizontal gene transfer to a defensive symbiont with a reduced genome amongst a multipartite beetle microbiome.</title>
        <authorList>
            <person name="Waterworth S.C."/>
            <person name="Florez L.V."/>
            <person name="Rees E.R."/>
            <person name="Hertweck C."/>
            <person name="Kaltenpoth M."/>
            <person name="Kwan J.C."/>
        </authorList>
    </citation>
    <scope>NUCLEOTIDE SEQUENCE [LARGE SCALE GENOMIC DNA]</scope>
</reference>